<organism evidence="5 6">
    <name type="scientific">Streptomyces wedmorensis</name>
    <dbReference type="NCBI Taxonomy" id="43759"/>
    <lineage>
        <taxon>Bacteria</taxon>
        <taxon>Bacillati</taxon>
        <taxon>Actinomycetota</taxon>
        <taxon>Actinomycetes</taxon>
        <taxon>Kitasatosporales</taxon>
        <taxon>Streptomycetaceae</taxon>
        <taxon>Streptomyces</taxon>
    </lineage>
</organism>
<proteinExistence type="predicted"/>
<dbReference type="CDD" id="cd00338">
    <property type="entry name" value="Ser_Recombinase"/>
    <property type="match status" value="1"/>
</dbReference>
<evidence type="ECO:0000259" key="4">
    <source>
        <dbReference type="PROSITE" id="PS51737"/>
    </source>
</evidence>
<keyword evidence="2" id="KW-0233">DNA recombination</keyword>
<sequence>MRAPQPPPGVVDDDELWLGYIRVSTWREEKISPELQEQALRDWARRTGRRLLEPLIIDLDVSGRHFKRKITGAIERVEAGEARGVAVWRYSRFGRDRTGNAMWLARLERAGGQLESATEQIDATTAVGRFQRGMILEFGAFESDRAGEQWRDVHRYRRYELGLPAQGRKRSGYIWHPRRVPDASVPGGLRLQIERYEIDEEYGPVIAELYRQYINGTGFSTLAIQLNADGWRTTQDTLWTTETLTRYMDSGFPAGLLTVHDPNCRCGRTNGHCRRHIKIQGKWGELVDWDLWEAYQQRRKEVRGTPPRSRVGLYELTGLVKHSACRGGTSLTSQKNTGEPSIPGHAYRCSLRAKAGPLACDGVYIRRDLVEIEVREWIRREAARGIVEAPPSEQRDEPAERAARERTERTRARARAEADAEKARQAIARLRADYNANPEEYGPGEYDDALAELRSRRQRAEQALAAIPEQAAEVLPDRALYVPILRDVNREWEVYDTAEKNATLRRLLRRVVLIRHGKGSAGAEVECHPVWDPDPWADPS</sequence>
<comment type="caution">
    <text evidence="5">The sequence shown here is derived from an EMBL/GenBank/DDBJ whole genome shotgun (WGS) entry which is preliminary data.</text>
</comment>
<dbReference type="SUPFAM" id="SSF53041">
    <property type="entry name" value="Resolvase-like"/>
    <property type="match status" value="1"/>
</dbReference>
<dbReference type="SMART" id="SM00857">
    <property type="entry name" value="Resolvase"/>
    <property type="match status" value="1"/>
</dbReference>
<dbReference type="InterPro" id="IPR036162">
    <property type="entry name" value="Resolvase-like_N_sf"/>
</dbReference>
<dbReference type="PANTHER" id="PTHR30461">
    <property type="entry name" value="DNA-INVERTASE FROM LAMBDOID PROPHAGE"/>
    <property type="match status" value="1"/>
</dbReference>
<accession>A0ABW6J970</accession>
<dbReference type="Pfam" id="PF00239">
    <property type="entry name" value="Resolvase"/>
    <property type="match status" value="1"/>
</dbReference>
<dbReference type="Proteomes" id="UP001600424">
    <property type="component" value="Unassembled WGS sequence"/>
</dbReference>
<evidence type="ECO:0000256" key="3">
    <source>
        <dbReference type="SAM" id="MobiDB-lite"/>
    </source>
</evidence>
<dbReference type="InterPro" id="IPR006119">
    <property type="entry name" value="Resolv_N"/>
</dbReference>
<feature type="region of interest" description="Disordered" evidence="3">
    <location>
        <begin position="389"/>
        <end position="418"/>
    </location>
</feature>
<dbReference type="InterPro" id="IPR011109">
    <property type="entry name" value="DNA_bind_recombinase_dom"/>
</dbReference>
<dbReference type="RefSeq" id="WP_386253300.1">
    <property type="nucleotide sequence ID" value="NZ_JBHTRV010000057.1"/>
</dbReference>
<dbReference type="EMBL" id="JBHTRV010000057">
    <property type="protein sequence ID" value="MFE5985612.1"/>
    <property type="molecule type" value="Genomic_DNA"/>
</dbReference>
<evidence type="ECO:0000256" key="1">
    <source>
        <dbReference type="ARBA" id="ARBA00023125"/>
    </source>
</evidence>
<dbReference type="PROSITE" id="PS51737">
    <property type="entry name" value="RECOMBINASE_DNA_BIND"/>
    <property type="match status" value="1"/>
</dbReference>
<dbReference type="PANTHER" id="PTHR30461:SF2">
    <property type="entry name" value="SERINE RECOMBINASE PINE-RELATED"/>
    <property type="match status" value="1"/>
</dbReference>
<dbReference type="InterPro" id="IPR038109">
    <property type="entry name" value="DNA_bind_recomb_sf"/>
</dbReference>
<dbReference type="Gene3D" id="3.40.50.1390">
    <property type="entry name" value="Resolvase, N-terminal catalytic domain"/>
    <property type="match status" value="1"/>
</dbReference>
<evidence type="ECO:0000256" key="2">
    <source>
        <dbReference type="ARBA" id="ARBA00023172"/>
    </source>
</evidence>
<feature type="compositionally biased region" description="Basic and acidic residues" evidence="3">
    <location>
        <begin position="393"/>
        <end position="418"/>
    </location>
</feature>
<evidence type="ECO:0000313" key="6">
    <source>
        <dbReference type="Proteomes" id="UP001600424"/>
    </source>
</evidence>
<dbReference type="InterPro" id="IPR050639">
    <property type="entry name" value="SSR_resolvase"/>
</dbReference>
<gene>
    <name evidence="5" type="ORF">ACFQ63_38775</name>
</gene>
<evidence type="ECO:0000313" key="5">
    <source>
        <dbReference type="EMBL" id="MFE5985612.1"/>
    </source>
</evidence>
<protein>
    <submittedName>
        <fullName evidence="5">Recombinase family protein</fullName>
    </submittedName>
</protein>
<keyword evidence="1" id="KW-0238">DNA-binding</keyword>
<dbReference type="Pfam" id="PF07508">
    <property type="entry name" value="Recombinase"/>
    <property type="match status" value="1"/>
</dbReference>
<reference evidence="5 6" key="1">
    <citation type="submission" date="2024-09" db="EMBL/GenBank/DDBJ databases">
        <title>The Natural Products Discovery Center: Release of the First 8490 Sequenced Strains for Exploring Actinobacteria Biosynthetic Diversity.</title>
        <authorList>
            <person name="Kalkreuter E."/>
            <person name="Kautsar S.A."/>
            <person name="Yang D."/>
            <person name="Bader C.D."/>
            <person name="Teijaro C.N."/>
            <person name="Fluegel L."/>
            <person name="Davis C.M."/>
            <person name="Simpson J.R."/>
            <person name="Lauterbach L."/>
            <person name="Steele A.D."/>
            <person name="Gui C."/>
            <person name="Meng S."/>
            <person name="Li G."/>
            <person name="Viehrig K."/>
            <person name="Ye F."/>
            <person name="Su P."/>
            <person name="Kiefer A.F."/>
            <person name="Nichols A."/>
            <person name="Cepeda A.J."/>
            <person name="Yan W."/>
            <person name="Fan B."/>
            <person name="Jiang Y."/>
            <person name="Adhikari A."/>
            <person name="Zheng C.-J."/>
            <person name="Schuster L."/>
            <person name="Cowan T.M."/>
            <person name="Smanski M.J."/>
            <person name="Chevrette M.G."/>
            <person name="De Carvalho L.P.S."/>
            <person name="Shen B."/>
        </authorList>
    </citation>
    <scope>NUCLEOTIDE SEQUENCE [LARGE SCALE GENOMIC DNA]</scope>
    <source>
        <strain evidence="5 6">NPDC056472</strain>
    </source>
</reference>
<dbReference type="Gene3D" id="3.90.1750.20">
    <property type="entry name" value="Putative Large Serine Recombinase, Chain B, Domain 2"/>
    <property type="match status" value="1"/>
</dbReference>
<name>A0ABW6J970_STRWE</name>
<feature type="domain" description="Recombinase" evidence="4">
    <location>
        <begin position="186"/>
        <end position="305"/>
    </location>
</feature>
<keyword evidence="6" id="KW-1185">Reference proteome</keyword>